<proteinExistence type="predicted"/>
<sequence>MGIFKVVIKSAYILKACKDAIQSWPRIFWNSHPLELDPEVFLTYLDEFKEDHDHLASKKPQTQLDSYVLSSVDLLLSSINSNYQNTIHTIIKLKSHGKITWDLLFAFARPEHNLLFDGLTSGKDCSQASVARVWAGCHSQV</sequence>
<organism evidence="1 2">
    <name type="scientific">Armillaria ostoyae</name>
    <name type="common">Armillaria root rot fungus</name>
    <dbReference type="NCBI Taxonomy" id="47428"/>
    <lineage>
        <taxon>Eukaryota</taxon>
        <taxon>Fungi</taxon>
        <taxon>Dikarya</taxon>
        <taxon>Basidiomycota</taxon>
        <taxon>Agaricomycotina</taxon>
        <taxon>Agaricomycetes</taxon>
        <taxon>Agaricomycetidae</taxon>
        <taxon>Agaricales</taxon>
        <taxon>Marasmiineae</taxon>
        <taxon>Physalacriaceae</taxon>
        <taxon>Armillaria</taxon>
    </lineage>
</organism>
<evidence type="ECO:0000313" key="2">
    <source>
        <dbReference type="Proteomes" id="UP000219338"/>
    </source>
</evidence>
<protein>
    <submittedName>
        <fullName evidence="1">Uncharacterized protein</fullName>
    </submittedName>
</protein>
<dbReference type="AlphaFoldDB" id="A0A284QJY8"/>
<evidence type="ECO:0000313" key="1">
    <source>
        <dbReference type="EMBL" id="SJK96769.1"/>
    </source>
</evidence>
<dbReference type="EMBL" id="FUEG01000001">
    <property type="protein sequence ID" value="SJK96769.1"/>
    <property type="molecule type" value="Genomic_DNA"/>
</dbReference>
<name>A0A284QJY8_ARMOS</name>
<dbReference type="Proteomes" id="UP000219338">
    <property type="component" value="Unassembled WGS sequence"/>
</dbReference>
<gene>
    <name evidence="1" type="ORF">ARMOST_00015</name>
</gene>
<accession>A0A284QJY8</accession>
<dbReference type="STRING" id="47428.A0A284QJY8"/>
<keyword evidence="2" id="KW-1185">Reference proteome</keyword>
<dbReference type="OrthoDB" id="10042665at2759"/>
<reference evidence="2" key="1">
    <citation type="journal article" date="2017" name="Nat. Ecol. Evol.">
        <title>Genome expansion and lineage-specific genetic innovations in the forest pathogenic fungi Armillaria.</title>
        <authorList>
            <person name="Sipos G."/>
            <person name="Prasanna A.N."/>
            <person name="Walter M.C."/>
            <person name="O'Connor E."/>
            <person name="Balint B."/>
            <person name="Krizsan K."/>
            <person name="Kiss B."/>
            <person name="Hess J."/>
            <person name="Varga T."/>
            <person name="Slot J."/>
            <person name="Riley R."/>
            <person name="Boka B."/>
            <person name="Rigling D."/>
            <person name="Barry K."/>
            <person name="Lee J."/>
            <person name="Mihaltcheva S."/>
            <person name="LaButti K."/>
            <person name="Lipzen A."/>
            <person name="Waldron R."/>
            <person name="Moloney N.M."/>
            <person name="Sperisen C."/>
            <person name="Kredics L."/>
            <person name="Vagvoelgyi C."/>
            <person name="Patrignani A."/>
            <person name="Fitzpatrick D."/>
            <person name="Nagy I."/>
            <person name="Doyle S."/>
            <person name="Anderson J.B."/>
            <person name="Grigoriev I.V."/>
            <person name="Gueldener U."/>
            <person name="Muensterkoetter M."/>
            <person name="Nagy L.G."/>
        </authorList>
    </citation>
    <scope>NUCLEOTIDE SEQUENCE [LARGE SCALE GENOMIC DNA]</scope>
    <source>
        <strain evidence="2">C18/9</strain>
    </source>
</reference>